<organism evidence="1 2">
    <name type="scientific">Yinghuangia soli</name>
    <dbReference type="NCBI Taxonomy" id="2908204"/>
    <lineage>
        <taxon>Bacteria</taxon>
        <taxon>Bacillati</taxon>
        <taxon>Actinomycetota</taxon>
        <taxon>Actinomycetes</taxon>
        <taxon>Kitasatosporales</taxon>
        <taxon>Streptomycetaceae</taxon>
        <taxon>Yinghuangia</taxon>
    </lineage>
</organism>
<dbReference type="AlphaFoldDB" id="A0AA41PUX4"/>
<name>A0AA41PUX4_9ACTN</name>
<sequence>MAQSSAAHPESEPAQLVPPDAVSRIGKLLRTVSAADLAEVTARLTDLCTPDITYRDPLARALGVDAVAAHLDYLRRVQLGRRLTLASGLDVVHEYARFGWKLADPAGRPQFDGICVVRFAASGLVGDILAFIGPPPPLQFRITGGIR</sequence>
<accession>A0AA41PUX4</accession>
<gene>
    <name evidence="1" type="ORF">LZ495_03705</name>
</gene>
<proteinExistence type="predicted"/>
<dbReference type="SUPFAM" id="SSF54427">
    <property type="entry name" value="NTF2-like"/>
    <property type="match status" value="1"/>
</dbReference>
<evidence type="ECO:0000313" key="1">
    <source>
        <dbReference type="EMBL" id="MCF2526328.1"/>
    </source>
</evidence>
<dbReference type="RefSeq" id="WP_235050370.1">
    <property type="nucleotide sequence ID" value="NZ_JAKFHA010000001.1"/>
</dbReference>
<evidence type="ECO:0000313" key="2">
    <source>
        <dbReference type="Proteomes" id="UP001165378"/>
    </source>
</evidence>
<protein>
    <submittedName>
        <fullName evidence="1">Nuclear transport factor 2 family protein</fullName>
    </submittedName>
</protein>
<keyword evidence="2" id="KW-1185">Reference proteome</keyword>
<dbReference type="InterPro" id="IPR032710">
    <property type="entry name" value="NTF2-like_dom_sf"/>
</dbReference>
<comment type="caution">
    <text evidence="1">The sequence shown here is derived from an EMBL/GenBank/DDBJ whole genome shotgun (WGS) entry which is preliminary data.</text>
</comment>
<dbReference type="Gene3D" id="3.10.450.50">
    <property type="match status" value="1"/>
</dbReference>
<reference evidence="1" key="1">
    <citation type="submission" date="2022-01" db="EMBL/GenBank/DDBJ databases">
        <title>Genome-Based Taxonomic Classification of the Phylum Actinobacteria.</title>
        <authorList>
            <person name="Gao Y."/>
        </authorList>
    </citation>
    <scope>NUCLEOTIDE SEQUENCE</scope>
    <source>
        <strain evidence="1">KLBMP 8922</strain>
    </source>
</reference>
<dbReference type="EMBL" id="JAKFHA010000001">
    <property type="protein sequence ID" value="MCF2526328.1"/>
    <property type="molecule type" value="Genomic_DNA"/>
</dbReference>
<dbReference type="Proteomes" id="UP001165378">
    <property type="component" value="Unassembled WGS sequence"/>
</dbReference>